<dbReference type="CDD" id="cd00056">
    <property type="entry name" value="ENDO3c"/>
    <property type="match status" value="1"/>
</dbReference>
<dbReference type="Gene3D" id="1.10.340.30">
    <property type="entry name" value="Hypothetical protein, domain 2"/>
    <property type="match status" value="1"/>
</dbReference>
<evidence type="ECO:0000259" key="5">
    <source>
        <dbReference type="SMART" id="SM00478"/>
    </source>
</evidence>
<evidence type="ECO:0000313" key="6">
    <source>
        <dbReference type="EMBL" id="KFI61694.1"/>
    </source>
</evidence>
<dbReference type="PANTHER" id="PTHR10359:SF19">
    <property type="entry name" value="DNA REPAIR GLYCOSYLASE MJ1434-RELATED"/>
    <property type="match status" value="1"/>
</dbReference>
<dbReference type="InterPro" id="IPR003265">
    <property type="entry name" value="HhH-GPD_domain"/>
</dbReference>
<name>A0A087ASE4_9BIFI</name>
<keyword evidence="1" id="KW-0004">4Fe-4S</keyword>
<dbReference type="Proteomes" id="UP000029046">
    <property type="component" value="Unassembled WGS sequence"/>
</dbReference>
<evidence type="ECO:0000256" key="2">
    <source>
        <dbReference type="ARBA" id="ARBA00022723"/>
    </source>
</evidence>
<accession>A0A087ASE4</accession>
<dbReference type="InterPro" id="IPR011257">
    <property type="entry name" value="DNA_glycosylase"/>
</dbReference>
<dbReference type="GO" id="GO:0046872">
    <property type="term" value="F:metal ion binding"/>
    <property type="evidence" value="ECO:0007669"/>
    <property type="project" value="UniProtKB-KW"/>
</dbReference>
<dbReference type="Pfam" id="PF00730">
    <property type="entry name" value="HhH-GPD"/>
    <property type="match status" value="1"/>
</dbReference>
<gene>
    <name evidence="6" type="ORF">BIGA_0215</name>
</gene>
<dbReference type="EMBL" id="JGYX01000001">
    <property type="protein sequence ID" value="KFI61694.1"/>
    <property type="molecule type" value="Genomic_DNA"/>
</dbReference>
<dbReference type="eggNOG" id="COG2231">
    <property type="taxonomic scope" value="Bacteria"/>
</dbReference>
<evidence type="ECO:0000256" key="1">
    <source>
        <dbReference type="ARBA" id="ARBA00022485"/>
    </source>
</evidence>
<dbReference type="SUPFAM" id="SSF48150">
    <property type="entry name" value="DNA-glycosylase"/>
    <property type="match status" value="1"/>
</dbReference>
<dbReference type="PIRSF" id="PIRSF001435">
    <property type="entry name" value="Nth"/>
    <property type="match status" value="1"/>
</dbReference>
<evidence type="ECO:0000256" key="3">
    <source>
        <dbReference type="ARBA" id="ARBA00023004"/>
    </source>
</evidence>
<keyword evidence="3" id="KW-0408">Iron</keyword>
<dbReference type="PANTHER" id="PTHR10359">
    <property type="entry name" value="A/G-SPECIFIC ADENINE GLYCOSYLASE/ENDONUCLEASE III"/>
    <property type="match status" value="1"/>
</dbReference>
<dbReference type="AlphaFoldDB" id="A0A087ASE4"/>
<keyword evidence="4" id="KW-0411">Iron-sulfur</keyword>
<reference evidence="6 7" key="1">
    <citation type="submission" date="2014-03" db="EMBL/GenBank/DDBJ databases">
        <title>Genomics of Bifidobacteria.</title>
        <authorList>
            <person name="Ventura M."/>
            <person name="Milani C."/>
            <person name="Lugli G.A."/>
        </authorList>
    </citation>
    <scope>NUCLEOTIDE SEQUENCE [LARGE SCALE GENOMIC DNA]</scope>
    <source>
        <strain evidence="6 7">LMG 11586</strain>
    </source>
</reference>
<dbReference type="SMART" id="SM00478">
    <property type="entry name" value="ENDO3c"/>
    <property type="match status" value="1"/>
</dbReference>
<feature type="domain" description="HhH-GPD" evidence="5">
    <location>
        <begin position="40"/>
        <end position="207"/>
    </location>
</feature>
<comment type="caution">
    <text evidence="6">The sequence shown here is derived from an EMBL/GenBank/DDBJ whole genome shotgun (WGS) entry which is preliminary data.</text>
</comment>
<sequence length="227" mass="26297">MDERCLIDVRGLYELLLDHMGPTHWWPADTRFEIAIGAILTQNTAWGNVETALDRMKAADVLNARSIADLPDETLWDLIRSTGYYRQKAVYLRAFCQWFLDLGEWSHDDDIPALVREVDDETLRRELLSIRGVGGETADDLLLYVFDRPAFIADRYARRMFETLGVDDLPKSYEGFRRRVMPQIDADAWSIPEFQEFHGLIDELGKTCRTPEDWNHSIVAGYRMPLP</sequence>
<dbReference type="GO" id="GO:0051539">
    <property type="term" value="F:4 iron, 4 sulfur cluster binding"/>
    <property type="evidence" value="ECO:0007669"/>
    <property type="project" value="UniProtKB-KW"/>
</dbReference>
<keyword evidence="7" id="KW-1185">Reference proteome</keyword>
<organism evidence="6 7">
    <name type="scientific">Bifidobacterium pullorum subsp. gallinarum</name>
    <dbReference type="NCBI Taxonomy" id="78344"/>
    <lineage>
        <taxon>Bacteria</taxon>
        <taxon>Bacillati</taxon>
        <taxon>Actinomycetota</taxon>
        <taxon>Actinomycetes</taxon>
        <taxon>Bifidobacteriales</taxon>
        <taxon>Bifidobacteriaceae</taxon>
        <taxon>Bifidobacterium</taxon>
    </lineage>
</organism>
<dbReference type="GO" id="GO:0003824">
    <property type="term" value="F:catalytic activity"/>
    <property type="evidence" value="ECO:0007669"/>
    <property type="project" value="InterPro"/>
</dbReference>
<evidence type="ECO:0000256" key="4">
    <source>
        <dbReference type="ARBA" id="ARBA00023014"/>
    </source>
</evidence>
<evidence type="ECO:0000313" key="7">
    <source>
        <dbReference type="Proteomes" id="UP000029046"/>
    </source>
</evidence>
<keyword evidence="2" id="KW-0479">Metal-binding</keyword>
<dbReference type="GO" id="GO:0006284">
    <property type="term" value="P:base-excision repair"/>
    <property type="evidence" value="ECO:0007669"/>
    <property type="project" value="InterPro"/>
</dbReference>
<dbReference type="RefSeq" id="WP_033505774.1">
    <property type="nucleotide sequence ID" value="NZ_JASBXC010000029.1"/>
</dbReference>
<protein>
    <submittedName>
        <fullName evidence="6">Deoxyribonuclease (Pyrimidine dimer)</fullName>
    </submittedName>
</protein>
<proteinExistence type="predicted"/>
<dbReference type="OrthoDB" id="9802365at2"/>